<dbReference type="InterPro" id="IPR051369">
    <property type="entry name" value="GST_Theta"/>
</dbReference>
<gene>
    <name evidence="6" type="ORF">LOD99_4308</name>
</gene>
<comment type="caution">
    <text evidence="6">The sequence shown here is derived from an EMBL/GenBank/DDBJ whole genome shotgun (WGS) entry which is preliminary data.</text>
</comment>
<dbReference type="SUPFAM" id="SSF52833">
    <property type="entry name" value="Thioredoxin-like"/>
    <property type="match status" value="1"/>
</dbReference>
<accession>A0AAV7JUX2</accession>
<dbReference type="PROSITE" id="PS50404">
    <property type="entry name" value="GST_NTER"/>
    <property type="match status" value="1"/>
</dbReference>
<dbReference type="Pfam" id="PF00043">
    <property type="entry name" value="GST_C"/>
    <property type="match status" value="1"/>
</dbReference>
<dbReference type="GO" id="GO:0005737">
    <property type="term" value="C:cytoplasm"/>
    <property type="evidence" value="ECO:0007669"/>
    <property type="project" value="UniProtKB-SubCell"/>
</dbReference>
<evidence type="ECO:0000313" key="7">
    <source>
        <dbReference type="Proteomes" id="UP001165289"/>
    </source>
</evidence>
<dbReference type="GO" id="GO:0004364">
    <property type="term" value="F:glutathione transferase activity"/>
    <property type="evidence" value="ECO:0007669"/>
    <property type="project" value="TreeGrafter"/>
</dbReference>
<dbReference type="PANTHER" id="PTHR43917:SF8">
    <property type="entry name" value="GH16740P-RELATED"/>
    <property type="match status" value="1"/>
</dbReference>
<dbReference type="SFLD" id="SFLDG00358">
    <property type="entry name" value="Main_(cytGST)"/>
    <property type="match status" value="1"/>
</dbReference>
<dbReference type="Pfam" id="PF02798">
    <property type="entry name" value="GST_N"/>
    <property type="match status" value="1"/>
</dbReference>
<proteinExistence type="inferred from homology"/>
<evidence type="ECO:0000256" key="2">
    <source>
        <dbReference type="ARBA" id="ARBA00022490"/>
    </source>
</evidence>
<evidence type="ECO:0000259" key="5">
    <source>
        <dbReference type="PROSITE" id="PS50405"/>
    </source>
</evidence>
<dbReference type="EMBL" id="JAKMXF010000298">
    <property type="protein sequence ID" value="KAI6652523.1"/>
    <property type="molecule type" value="Genomic_DNA"/>
</dbReference>
<dbReference type="InterPro" id="IPR036249">
    <property type="entry name" value="Thioredoxin-like_sf"/>
</dbReference>
<dbReference type="PANTHER" id="PTHR43917">
    <property type="match status" value="1"/>
</dbReference>
<name>A0AAV7JUX2_9METZ</name>
<keyword evidence="2" id="KW-0963">Cytoplasm</keyword>
<comment type="similarity">
    <text evidence="3">Belongs to the GST superfamily.</text>
</comment>
<dbReference type="Gene3D" id="3.40.30.10">
    <property type="entry name" value="Glutaredoxin"/>
    <property type="match status" value="1"/>
</dbReference>
<evidence type="ECO:0000256" key="3">
    <source>
        <dbReference type="RuleBase" id="RU003494"/>
    </source>
</evidence>
<dbReference type="SUPFAM" id="SSF47616">
    <property type="entry name" value="GST C-terminal domain-like"/>
    <property type="match status" value="1"/>
</dbReference>
<dbReference type="InterPro" id="IPR004045">
    <property type="entry name" value="Glutathione_S-Trfase_N"/>
</dbReference>
<keyword evidence="7" id="KW-1185">Reference proteome</keyword>
<evidence type="ECO:0000259" key="4">
    <source>
        <dbReference type="PROSITE" id="PS50404"/>
    </source>
</evidence>
<dbReference type="InterPro" id="IPR004046">
    <property type="entry name" value="GST_C"/>
</dbReference>
<dbReference type="InterPro" id="IPR036282">
    <property type="entry name" value="Glutathione-S-Trfase_C_sf"/>
</dbReference>
<dbReference type="GO" id="GO:0006749">
    <property type="term" value="P:glutathione metabolic process"/>
    <property type="evidence" value="ECO:0007669"/>
    <property type="project" value="TreeGrafter"/>
</dbReference>
<dbReference type="InterPro" id="IPR040079">
    <property type="entry name" value="Glutathione_S-Trfase"/>
</dbReference>
<reference evidence="6 7" key="1">
    <citation type="journal article" date="2023" name="BMC Biol.">
        <title>The compact genome of the sponge Oopsacas minuta (Hexactinellida) is lacking key metazoan core genes.</title>
        <authorList>
            <person name="Santini S."/>
            <person name="Schenkelaars Q."/>
            <person name="Jourda C."/>
            <person name="Duchesne M."/>
            <person name="Belahbib H."/>
            <person name="Rocher C."/>
            <person name="Selva M."/>
            <person name="Riesgo A."/>
            <person name="Vervoort M."/>
            <person name="Leys S.P."/>
            <person name="Kodjabachian L."/>
            <person name="Le Bivic A."/>
            <person name="Borchiellini C."/>
            <person name="Claverie J.M."/>
            <person name="Renard E."/>
        </authorList>
    </citation>
    <scope>NUCLEOTIDE SEQUENCE [LARGE SCALE GENOMIC DNA]</scope>
    <source>
        <strain evidence="6">SPO-2</strain>
    </source>
</reference>
<dbReference type="Gene3D" id="1.20.1050.10">
    <property type="match status" value="1"/>
</dbReference>
<evidence type="ECO:0000256" key="1">
    <source>
        <dbReference type="ARBA" id="ARBA00004496"/>
    </source>
</evidence>
<feature type="domain" description="GST C-terminal" evidence="5">
    <location>
        <begin position="90"/>
        <end position="220"/>
    </location>
</feature>
<comment type="subcellular location">
    <subcellularLocation>
        <location evidence="1">Cytoplasm</location>
    </subcellularLocation>
</comment>
<dbReference type="InterPro" id="IPR010987">
    <property type="entry name" value="Glutathione-S-Trfase_C-like"/>
</dbReference>
<dbReference type="AlphaFoldDB" id="A0AAV7JUX2"/>
<protein>
    <submittedName>
        <fullName evidence="6">Glutathione S-transferase theta-2B-like</fullName>
    </submittedName>
</protein>
<organism evidence="6 7">
    <name type="scientific">Oopsacas minuta</name>
    <dbReference type="NCBI Taxonomy" id="111878"/>
    <lineage>
        <taxon>Eukaryota</taxon>
        <taxon>Metazoa</taxon>
        <taxon>Porifera</taxon>
        <taxon>Hexactinellida</taxon>
        <taxon>Hexasterophora</taxon>
        <taxon>Lyssacinosida</taxon>
        <taxon>Leucopsacidae</taxon>
        <taxon>Oopsacas</taxon>
    </lineage>
</organism>
<dbReference type="SFLD" id="SFLDS00019">
    <property type="entry name" value="Glutathione_Transferase_(cytos"/>
    <property type="match status" value="1"/>
</dbReference>
<dbReference type="Proteomes" id="UP001165289">
    <property type="component" value="Unassembled WGS sequence"/>
</dbReference>
<feature type="domain" description="GST N-terminal" evidence="4">
    <location>
        <begin position="2"/>
        <end position="84"/>
    </location>
</feature>
<evidence type="ECO:0000313" key="6">
    <source>
        <dbReference type="EMBL" id="KAI6652523.1"/>
    </source>
</evidence>
<dbReference type="PROSITE" id="PS50405">
    <property type="entry name" value="GST_CTER"/>
    <property type="match status" value="1"/>
</dbReference>
<sequence>MSGLKIFVDLVSQPSRAVALLLEVNNIPYNKVVVNLGKGEHLSHSELKAVNPNTKVPALQEGKFCLYESGAILRYICSSRQLPDHWYPKDLERRALVDQYLDWHHSTIRIGCAHWFFAQHIARQPPTHHVIVDSKATLLKAFSILNDYTLQDNKFLTGEMISIADIQAICELTQHWMVGRNVYSGYPNIEKWVAACIKELQPQFDQVHGIIYKIKSRGLFGTDTNPEPLKSKL</sequence>